<evidence type="ECO:0000256" key="3">
    <source>
        <dbReference type="ARBA" id="ARBA00023277"/>
    </source>
</evidence>
<dbReference type="PANTHER" id="PTHR10091:SF0">
    <property type="entry name" value="GALACTOSE MUTAROTASE"/>
    <property type="match status" value="1"/>
</dbReference>
<comment type="similarity">
    <text evidence="1">Belongs to the aldose epimerase family.</text>
</comment>
<dbReference type="InterPro" id="IPR047215">
    <property type="entry name" value="Galactose_mutarotase-like"/>
</dbReference>
<dbReference type="GO" id="GO:0006006">
    <property type="term" value="P:glucose metabolic process"/>
    <property type="evidence" value="ECO:0007669"/>
    <property type="project" value="TreeGrafter"/>
</dbReference>
<dbReference type="PANTHER" id="PTHR10091">
    <property type="entry name" value="ALDOSE-1-EPIMERASE"/>
    <property type="match status" value="1"/>
</dbReference>
<dbReference type="GO" id="GO:0004034">
    <property type="term" value="F:aldose 1-epimerase activity"/>
    <property type="evidence" value="ECO:0007669"/>
    <property type="project" value="TreeGrafter"/>
</dbReference>
<evidence type="ECO:0000256" key="2">
    <source>
        <dbReference type="ARBA" id="ARBA00023235"/>
    </source>
</evidence>
<gene>
    <name evidence="4" type="ORF">F5Z01DRAFT_328855</name>
</gene>
<evidence type="ECO:0000313" key="4">
    <source>
        <dbReference type="EMBL" id="KAG9251011.1"/>
    </source>
</evidence>
<accession>A0A9P8CMS7</accession>
<dbReference type="OrthoDB" id="274691at2759"/>
<keyword evidence="3" id="KW-0119">Carbohydrate metabolism</keyword>
<keyword evidence="5" id="KW-1185">Reference proteome</keyword>
<dbReference type="CDD" id="cd09019">
    <property type="entry name" value="galactose_mutarotase_like"/>
    <property type="match status" value="1"/>
</dbReference>
<evidence type="ECO:0000256" key="1">
    <source>
        <dbReference type="ARBA" id="ARBA00006206"/>
    </source>
</evidence>
<dbReference type="EMBL" id="MU251271">
    <property type="protein sequence ID" value="KAG9251011.1"/>
    <property type="molecule type" value="Genomic_DNA"/>
</dbReference>
<keyword evidence="2" id="KW-0413">Isomerase</keyword>
<dbReference type="SUPFAM" id="SSF74650">
    <property type="entry name" value="Galactose mutarotase-like"/>
    <property type="match status" value="1"/>
</dbReference>
<protein>
    <submittedName>
        <fullName evidence="4">Galactose mutarotase-like domain-containing protein</fullName>
    </submittedName>
</protein>
<dbReference type="GO" id="GO:0030246">
    <property type="term" value="F:carbohydrate binding"/>
    <property type="evidence" value="ECO:0007669"/>
    <property type="project" value="InterPro"/>
</dbReference>
<dbReference type="Gene3D" id="2.70.98.10">
    <property type="match status" value="1"/>
</dbReference>
<dbReference type="InterPro" id="IPR011013">
    <property type="entry name" value="Gal_mutarotase_sf_dom"/>
</dbReference>
<comment type="caution">
    <text evidence="4">The sequence shown here is derived from an EMBL/GenBank/DDBJ whole genome shotgun (WGS) entry which is preliminary data.</text>
</comment>
<name>A0A9P8CMS7_9HYPO</name>
<dbReference type="Proteomes" id="UP000887229">
    <property type="component" value="Unassembled WGS sequence"/>
</dbReference>
<dbReference type="GO" id="GO:0033499">
    <property type="term" value="P:galactose catabolic process via UDP-galactose, Leloir pathway"/>
    <property type="evidence" value="ECO:0007669"/>
    <property type="project" value="TreeGrafter"/>
</dbReference>
<proteinExistence type="inferred from homology"/>
<dbReference type="InterPro" id="IPR008183">
    <property type="entry name" value="Aldose_1/G6P_1-epimerase"/>
</dbReference>
<dbReference type="RefSeq" id="XP_046114935.1">
    <property type="nucleotide sequence ID" value="XM_046259095.1"/>
</dbReference>
<dbReference type="InterPro" id="IPR014718">
    <property type="entry name" value="GH-type_carb-bd"/>
</dbReference>
<sequence>MADASFSFVPLGATIQTFVVNKTNIVQGFDTQDQYASHNSPYFGETIGRVANRLKGAQLASINGGKSYPLAANDRGNSLHGGIKGWGKRVWDGPRPIGTRSIPGVDGLEGGETVEFTLTSQDGDEGYPGTVLAKVIYTTGTQSLNGKTVSVLGIEYEATLTDGAEETAINLTNHSYFNPAGAPDAKTYAGTTVKLATNKHLPVDKSAIPTGKVEPFPGLDTSKEFTMTEKGPDVDHCFVTVDDPSSVPIDTRNEPLRNNLTAYHSGTGVHLEVLSTEPSFQFYTGIGINVPAVGNVPARGPRSGFCCEPGRWVNAANVDGWKNQCIVKKGQTYGSRVVYKGWSD</sequence>
<dbReference type="Pfam" id="PF01263">
    <property type="entry name" value="Aldose_epim"/>
    <property type="match status" value="1"/>
</dbReference>
<organism evidence="4 5">
    <name type="scientific">Emericellopsis atlantica</name>
    <dbReference type="NCBI Taxonomy" id="2614577"/>
    <lineage>
        <taxon>Eukaryota</taxon>
        <taxon>Fungi</taxon>
        <taxon>Dikarya</taxon>
        <taxon>Ascomycota</taxon>
        <taxon>Pezizomycotina</taxon>
        <taxon>Sordariomycetes</taxon>
        <taxon>Hypocreomycetidae</taxon>
        <taxon>Hypocreales</taxon>
        <taxon>Bionectriaceae</taxon>
        <taxon>Emericellopsis</taxon>
    </lineage>
</organism>
<reference evidence="4" key="1">
    <citation type="journal article" date="2021" name="IMA Fungus">
        <title>Genomic characterization of three marine fungi, including Emericellopsis atlantica sp. nov. with signatures of a generalist lifestyle and marine biomass degradation.</title>
        <authorList>
            <person name="Hagestad O.C."/>
            <person name="Hou L."/>
            <person name="Andersen J.H."/>
            <person name="Hansen E.H."/>
            <person name="Altermark B."/>
            <person name="Li C."/>
            <person name="Kuhnert E."/>
            <person name="Cox R.J."/>
            <person name="Crous P.W."/>
            <person name="Spatafora J.W."/>
            <person name="Lail K."/>
            <person name="Amirebrahimi M."/>
            <person name="Lipzen A."/>
            <person name="Pangilinan J."/>
            <person name="Andreopoulos W."/>
            <person name="Hayes R.D."/>
            <person name="Ng V."/>
            <person name="Grigoriev I.V."/>
            <person name="Jackson S.A."/>
            <person name="Sutton T.D.S."/>
            <person name="Dobson A.D.W."/>
            <person name="Rama T."/>
        </authorList>
    </citation>
    <scope>NUCLEOTIDE SEQUENCE</scope>
    <source>
        <strain evidence="4">TS7</strain>
    </source>
</reference>
<dbReference type="AlphaFoldDB" id="A0A9P8CMS7"/>
<evidence type="ECO:0000313" key="5">
    <source>
        <dbReference type="Proteomes" id="UP000887229"/>
    </source>
</evidence>
<dbReference type="GeneID" id="70289998"/>